<evidence type="ECO:0000256" key="2">
    <source>
        <dbReference type="ARBA" id="ARBA00018672"/>
    </source>
</evidence>
<keyword evidence="4 10" id="KW-0597">Phosphoprotein</keyword>
<evidence type="ECO:0000256" key="10">
    <source>
        <dbReference type="PROSITE-ProRule" id="PRU00169"/>
    </source>
</evidence>
<dbReference type="SUPFAM" id="SSF46689">
    <property type="entry name" value="Homeodomain-like"/>
    <property type="match status" value="2"/>
</dbReference>
<proteinExistence type="predicted"/>
<dbReference type="PRINTS" id="PR00032">
    <property type="entry name" value="HTHARAC"/>
</dbReference>
<evidence type="ECO:0000256" key="8">
    <source>
        <dbReference type="ARBA" id="ARBA00023163"/>
    </source>
</evidence>
<evidence type="ECO:0000313" key="15">
    <source>
        <dbReference type="Proteomes" id="UP000669239"/>
    </source>
</evidence>
<reference evidence="14 15" key="1">
    <citation type="journal article" date="2020" name="Cell Host Microbe">
        <title>Functional and Genomic Variation between Human-Derived Isolates of Lachnospiraceae Reveals Inter- and Intra-Species Diversity.</title>
        <authorList>
            <person name="Sorbara M.T."/>
            <person name="Littmann E.R."/>
            <person name="Fontana E."/>
            <person name="Moody T.U."/>
            <person name="Kohout C.E."/>
            <person name="Gjonbalaj M."/>
            <person name="Eaton V."/>
            <person name="Seok R."/>
            <person name="Leiner I.M."/>
            <person name="Pamer E.G."/>
        </authorList>
    </citation>
    <scope>NUCLEOTIDE SEQUENCE [LARGE SCALE GENOMIC DNA]</scope>
    <source>
        <strain evidence="14 15">MSK.1.17</strain>
    </source>
</reference>
<name>A0AAW5BR21_9FIRM</name>
<dbReference type="InterPro" id="IPR011006">
    <property type="entry name" value="CheY-like_superfamily"/>
</dbReference>
<dbReference type="InterPro" id="IPR009057">
    <property type="entry name" value="Homeodomain-like_sf"/>
</dbReference>
<dbReference type="PROSITE" id="PS01124">
    <property type="entry name" value="HTH_ARAC_FAMILY_2"/>
    <property type="match status" value="1"/>
</dbReference>
<dbReference type="CDD" id="cd17536">
    <property type="entry name" value="REC_YesN-like"/>
    <property type="match status" value="1"/>
</dbReference>
<dbReference type="EMBL" id="JAAITT010000013">
    <property type="protein sequence ID" value="NSJ49186.1"/>
    <property type="molecule type" value="Genomic_DNA"/>
</dbReference>
<keyword evidence="7" id="KW-0238">DNA-binding</keyword>
<feature type="domain" description="HTH araC/xylS-type" evidence="11">
    <location>
        <begin position="431"/>
        <end position="529"/>
    </location>
</feature>
<evidence type="ECO:0000313" key="14">
    <source>
        <dbReference type="EMBL" id="NSJ49186.1"/>
    </source>
</evidence>
<dbReference type="Pfam" id="PF00072">
    <property type="entry name" value="Response_reg"/>
    <property type="match status" value="1"/>
</dbReference>
<dbReference type="SMART" id="SM00448">
    <property type="entry name" value="REC"/>
    <property type="match status" value="1"/>
</dbReference>
<comment type="subcellular location">
    <subcellularLocation>
        <location evidence="1">Cytoplasm</location>
    </subcellularLocation>
</comment>
<keyword evidence="6" id="KW-0805">Transcription regulation</keyword>
<protein>
    <recommendedName>
        <fullName evidence="2">Stage 0 sporulation protein A homolog</fullName>
    </recommendedName>
</protein>
<dbReference type="Proteomes" id="UP000669239">
    <property type="component" value="Unassembled WGS sequence"/>
</dbReference>
<dbReference type="PROSITE" id="PS50110">
    <property type="entry name" value="RESPONSE_REGULATORY"/>
    <property type="match status" value="1"/>
</dbReference>
<dbReference type="GO" id="GO:0005737">
    <property type="term" value="C:cytoplasm"/>
    <property type="evidence" value="ECO:0007669"/>
    <property type="project" value="UniProtKB-SubCell"/>
</dbReference>
<dbReference type="GO" id="GO:0003700">
    <property type="term" value="F:DNA-binding transcription factor activity"/>
    <property type="evidence" value="ECO:0007669"/>
    <property type="project" value="InterPro"/>
</dbReference>
<dbReference type="PROSITE" id="PS00041">
    <property type="entry name" value="HTH_ARAC_FAMILY_1"/>
    <property type="match status" value="1"/>
</dbReference>
<evidence type="ECO:0000259" key="12">
    <source>
        <dbReference type="PROSITE" id="PS50110"/>
    </source>
</evidence>
<dbReference type="GO" id="GO:0043565">
    <property type="term" value="F:sequence-specific DNA binding"/>
    <property type="evidence" value="ECO:0007669"/>
    <property type="project" value="InterPro"/>
</dbReference>
<dbReference type="InterPro" id="IPR018060">
    <property type="entry name" value="HTH_AraC"/>
</dbReference>
<evidence type="ECO:0000256" key="1">
    <source>
        <dbReference type="ARBA" id="ARBA00004496"/>
    </source>
</evidence>
<comment type="caution">
    <text evidence="13">The sequence shown here is derived from an EMBL/GenBank/DDBJ whole genome shotgun (WGS) entry which is preliminary data.</text>
</comment>
<feature type="domain" description="Response regulatory" evidence="12">
    <location>
        <begin position="3"/>
        <end position="120"/>
    </location>
</feature>
<dbReference type="EMBL" id="JAKNGE010000017">
    <property type="protein sequence ID" value="MCG4746631.1"/>
    <property type="molecule type" value="Genomic_DNA"/>
</dbReference>
<sequence>MYRLLIADDEPLVKERLTKTIPWKDFGITQVLTAADGKEALDLALEHSIDVIITDIRMPIMNGIELLETLAKGSCKAKVILISGYADFQYAQKALRLGAIDYVMKPVIADELIKIVLRITEMIKQEREDQQKLHFANQQIHENLDVLRKEFFWNTILGRINTEDEFYRQATDLQLSIRNLPCLYFEFTFIKKRPTESTAYVLLLRSTIEALSEQISDRDIKCYCFSVEHDIISGLLFTRKDISYLSHRMDDVLIHIRHILNTISHYSFQLYMSSVYTSPTHLQLAREEVLCLKRKNNSFNYGMDTHVPPEEYSLNYYRPDNIDSLTYAIIHGSIAETTQWVNHTLLNLPSGCVQYDLRMTAFSIINSVIEHLIEYGASPQESFSQLTIVLFTNLDKIQDIPTFRNFLNAILNVIISDVRMDNPDTRSSTITGILEYTKKHFRESITSKTVAEAFYFNPSYFSKLFKNEVGIHFTKYLTNLRLEDAKKALENTNDKIANIARATGYEDIQYFVKLFKNHTGLTPSQYRESKRLNIG</sequence>
<evidence type="ECO:0000256" key="6">
    <source>
        <dbReference type="ARBA" id="ARBA00023015"/>
    </source>
</evidence>
<evidence type="ECO:0000313" key="13">
    <source>
        <dbReference type="EMBL" id="MCG4746631.1"/>
    </source>
</evidence>
<reference evidence="13" key="3">
    <citation type="submission" date="2022-01" db="EMBL/GenBank/DDBJ databases">
        <title>Collection of gut derived symbiotic bacterial strains cultured from healthy donors.</title>
        <authorList>
            <person name="Lin H."/>
            <person name="Kohout C."/>
            <person name="Waligurski E."/>
            <person name="Pamer E.G."/>
        </authorList>
    </citation>
    <scope>NUCLEOTIDE SEQUENCE</scope>
    <source>
        <strain evidence="13">DFI.6.55</strain>
    </source>
</reference>
<reference evidence="14" key="2">
    <citation type="submission" date="2020-02" db="EMBL/GenBank/DDBJ databases">
        <authorList>
            <person name="Littmann E."/>
            <person name="Sorbara M."/>
        </authorList>
    </citation>
    <scope>NUCLEOTIDE SEQUENCE</scope>
    <source>
        <strain evidence="14">MSK.1.17</strain>
    </source>
</reference>
<dbReference type="PANTHER" id="PTHR42713">
    <property type="entry name" value="HISTIDINE KINASE-RELATED"/>
    <property type="match status" value="1"/>
</dbReference>
<dbReference type="Proteomes" id="UP001299608">
    <property type="component" value="Unassembled WGS sequence"/>
</dbReference>
<dbReference type="SUPFAM" id="SSF52172">
    <property type="entry name" value="CheY-like"/>
    <property type="match status" value="1"/>
</dbReference>
<dbReference type="Gene3D" id="3.40.50.2300">
    <property type="match status" value="1"/>
</dbReference>
<dbReference type="InterPro" id="IPR001789">
    <property type="entry name" value="Sig_transdc_resp-reg_receiver"/>
</dbReference>
<dbReference type="RefSeq" id="WP_165641850.1">
    <property type="nucleotide sequence ID" value="NZ_JAAITT010000013.1"/>
</dbReference>
<evidence type="ECO:0000256" key="4">
    <source>
        <dbReference type="ARBA" id="ARBA00022553"/>
    </source>
</evidence>
<dbReference type="SMART" id="SM00342">
    <property type="entry name" value="HTH_ARAC"/>
    <property type="match status" value="1"/>
</dbReference>
<evidence type="ECO:0000256" key="3">
    <source>
        <dbReference type="ARBA" id="ARBA00022490"/>
    </source>
</evidence>
<evidence type="ECO:0000256" key="5">
    <source>
        <dbReference type="ARBA" id="ARBA00023012"/>
    </source>
</evidence>
<dbReference type="InterPro" id="IPR018062">
    <property type="entry name" value="HTH_AraC-typ_CS"/>
</dbReference>
<keyword evidence="3" id="KW-0963">Cytoplasm</keyword>
<gene>
    <name evidence="14" type="ORF">G5B36_10795</name>
    <name evidence="13" type="ORF">L0N08_14510</name>
</gene>
<accession>A0AAW5BR21</accession>
<dbReference type="Pfam" id="PF12833">
    <property type="entry name" value="HTH_18"/>
    <property type="match status" value="1"/>
</dbReference>
<feature type="modified residue" description="4-aspartylphosphate" evidence="10">
    <location>
        <position position="55"/>
    </location>
</feature>
<dbReference type="PANTHER" id="PTHR42713:SF3">
    <property type="entry name" value="TRANSCRIPTIONAL REGULATORY PROTEIN HPTR"/>
    <property type="match status" value="1"/>
</dbReference>
<dbReference type="GO" id="GO:0000160">
    <property type="term" value="P:phosphorelay signal transduction system"/>
    <property type="evidence" value="ECO:0007669"/>
    <property type="project" value="UniProtKB-KW"/>
</dbReference>
<comment type="function">
    <text evidence="9">May play the central regulatory role in sporulation. It may be an element of the effector pathway responsible for the activation of sporulation genes in response to nutritional stress. Spo0A may act in concert with spo0H (a sigma factor) to control the expression of some genes that are critical to the sporulation process.</text>
</comment>
<evidence type="ECO:0000256" key="9">
    <source>
        <dbReference type="ARBA" id="ARBA00024867"/>
    </source>
</evidence>
<dbReference type="InterPro" id="IPR051552">
    <property type="entry name" value="HptR"/>
</dbReference>
<keyword evidence="8" id="KW-0804">Transcription</keyword>
<evidence type="ECO:0000313" key="16">
    <source>
        <dbReference type="Proteomes" id="UP001299608"/>
    </source>
</evidence>
<dbReference type="Gene3D" id="1.10.10.60">
    <property type="entry name" value="Homeodomain-like"/>
    <property type="match status" value="2"/>
</dbReference>
<organism evidence="13 16">
    <name type="scientific">Enterocloster aldenensis</name>
    <dbReference type="NCBI Taxonomy" id="358742"/>
    <lineage>
        <taxon>Bacteria</taxon>
        <taxon>Bacillati</taxon>
        <taxon>Bacillota</taxon>
        <taxon>Clostridia</taxon>
        <taxon>Lachnospirales</taxon>
        <taxon>Lachnospiraceae</taxon>
        <taxon>Enterocloster</taxon>
    </lineage>
</organism>
<evidence type="ECO:0000256" key="7">
    <source>
        <dbReference type="ARBA" id="ARBA00023125"/>
    </source>
</evidence>
<keyword evidence="5" id="KW-0902">Two-component regulatory system</keyword>
<keyword evidence="15" id="KW-1185">Reference proteome</keyword>
<dbReference type="InterPro" id="IPR020449">
    <property type="entry name" value="Tscrpt_reg_AraC-type_HTH"/>
</dbReference>
<evidence type="ECO:0000259" key="11">
    <source>
        <dbReference type="PROSITE" id="PS01124"/>
    </source>
</evidence>
<dbReference type="AlphaFoldDB" id="A0AAW5BR21"/>